<dbReference type="PANTHER" id="PTHR10502:SF207">
    <property type="entry name" value="OS09G0368850 PROTEIN"/>
    <property type="match status" value="1"/>
</dbReference>
<feature type="region of interest" description="Disordered" evidence="3">
    <location>
        <begin position="292"/>
        <end position="345"/>
    </location>
</feature>
<accession>Q6H5M2</accession>
<dbReference type="Gene3D" id="1.10.220.10">
    <property type="entry name" value="Annexin"/>
    <property type="match status" value="3"/>
</dbReference>
<gene>
    <name evidence="5" type="ORF">OJ1759_F09.17</name>
    <name evidence="4" type="ORF">P0564H06.23</name>
</gene>
<dbReference type="GO" id="GO:0005509">
    <property type="term" value="F:calcium ion binding"/>
    <property type="evidence" value="ECO:0007669"/>
    <property type="project" value="InterPro"/>
</dbReference>
<dbReference type="InterPro" id="IPR037104">
    <property type="entry name" value="Annexin_sf"/>
</dbReference>
<proteinExistence type="predicted"/>
<organism evidence="5 6">
    <name type="scientific">Oryza sativa subsp. japonica</name>
    <name type="common">Rice</name>
    <dbReference type="NCBI Taxonomy" id="39947"/>
    <lineage>
        <taxon>Eukaryota</taxon>
        <taxon>Viridiplantae</taxon>
        <taxon>Streptophyta</taxon>
        <taxon>Embryophyta</taxon>
        <taxon>Tracheophyta</taxon>
        <taxon>Spermatophyta</taxon>
        <taxon>Magnoliopsida</taxon>
        <taxon>Liliopsida</taxon>
        <taxon>Poales</taxon>
        <taxon>Poaceae</taxon>
        <taxon>BOP clade</taxon>
        <taxon>Oryzoideae</taxon>
        <taxon>Oryzeae</taxon>
        <taxon>Oryzinae</taxon>
        <taxon>Oryza</taxon>
        <taxon>Oryza sativa</taxon>
    </lineage>
</organism>
<dbReference type="PANTHER" id="PTHR10502">
    <property type="entry name" value="ANNEXIN"/>
    <property type="match status" value="1"/>
</dbReference>
<dbReference type="Proteomes" id="UP000000763">
    <property type="component" value="Chromosome 9"/>
</dbReference>
<dbReference type="Gramene" id="Os09t0368850-01">
    <property type="protein sequence ID" value="Os09t0368850-01"/>
    <property type="gene ID" value="Os09g0368850"/>
</dbReference>
<keyword evidence="2" id="KW-0041">Annexin</keyword>
<keyword evidence="1" id="KW-0677">Repeat</keyword>
<evidence type="ECO:0000256" key="1">
    <source>
        <dbReference type="ARBA" id="ARBA00022737"/>
    </source>
</evidence>
<dbReference type="GO" id="GO:0005544">
    <property type="term" value="F:calcium-dependent phospholipid binding"/>
    <property type="evidence" value="ECO:0007669"/>
    <property type="project" value="InterPro"/>
</dbReference>
<dbReference type="PROSITE" id="PS51897">
    <property type="entry name" value="ANNEXIN_2"/>
    <property type="match status" value="1"/>
</dbReference>
<evidence type="ECO:0000313" key="5">
    <source>
        <dbReference type="EMBL" id="BAD25977.1"/>
    </source>
</evidence>
<reference evidence="4" key="2">
    <citation type="submission" date="2002-07" db="EMBL/GenBank/DDBJ databases">
        <title>Oryza sativa nipponbare(GA3) genomic DNA, chromosome 9, PAC clone:P0564H06.</title>
        <authorList>
            <person name="Sasaki T."/>
            <person name="Matsumoto T."/>
            <person name="Katayose Y."/>
        </authorList>
    </citation>
    <scope>NUCLEOTIDE SEQUENCE</scope>
</reference>
<feature type="compositionally biased region" description="Basic and acidic residues" evidence="3">
    <location>
        <begin position="292"/>
        <end position="305"/>
    </location>
</feature>
<evidence type="ECO:0000256" key="2">
    <source>
        <dbReference type="ARBA" id="ARBA00023216"/>
    </source>
</evidence>
<reference evidence="5" key="1">
    <citation type="submission" date="2002-07" db="EMBL/GenBank/DDBJ databases">
        <title>Oryza sativa nipponbare(GA3) genomic DNA, chromosome 9, BAC clone:OJ1759_F09.</title>
        <authorList>
            <person name="Sasaki T."/>
            <person name="Matsumoto T."/>
            <person name="Hattori M."/>
            <person name="Sakaki Y."/>
            <person name="Katayose Y."/>
        </authorList>
    </citation>
    <scope>NUCLEOTIDE SEQUENCE</scope>
</reference>
<reference evidence="6" key="3">
    <citation type="journal article" date="2005" name="Nature">
        <title>The map-based sequence of the rice genome.</title>
        <authorList>
            <consortium name="International rice genome sequencing project (IRGSP)"/>
            <person name="Matsumoto T."/>
            <person name="Wu J."/>
            <person name="Kanamori H."/>
            <person name="Katayose Y."/>
            <person name="Fujisawa M."/>
            <person name="Namiki N."/>
            <person name="Mizuno H."/>
            <person name="Yamamoto K."/>
            <person name="Antonio B.A."/>
            <person name="Baba T."/>
            <person name="Sakata K."/>
            <person name="Nagamura Y."/>
            <person name="Aoki H."/>
            <person name="Arikawa K."/>
            <person name="Arita K."/>
            <person name="Bito T."/>
            <person name="Chiden Y."/>
            <person name="Fujitsuka N."/>
            <person name="Fukunaka R."/>
            <person name="Hamada M."/>
            <person name="Harada C."/>
            <person name="Hayashi A."/>
            <person name="Hijishita S."/>
            <person name="Honda M."/>
            <person name="Hosokawa S."/>
            <person name="Ichikawa Y."/>
            <person name="Idonuma A."/>
            <person name="Iijima M."/>
            <person name="Ikeda M."/>
            <person name="Ikeno M."/>
            <person name="Ito K."/>
            <person name="Ito S."/>
            <person name="Ito T."/>
            <person name="Ito Y."/>
            <person name="Ito Y."/>
            <person name="Iwabuchi A."/>
            <person name="Kamiya K."/>
            <person name="Karasawa W."/>
            <person name="Kurita K."/>
            <person name="Katagiri S."/>
            <person name="Kikuta A."/>
            <person name="Kobayashi H."/>
            <person name="Kobayashi N."/>
            <person name="Machita K."/>
            <person name="Maehara T."/>
            <person name="Masukawa M."/>
            <person name="Mizubayashi T."/>
            <person name="Mukai Y."/>
            <person name="Nagasaki H."/>
            <person name="Nagata Y."/>
            <person name="Naito S."/>
            <person name="Nakashima M."/>
            <person name="Nakama Y."/>
            <person name="Nakamichi Y."/>
            <person name="Nakamura M."/>
            <person name="Meguro A."/>
            <person name="Negishi M."/>
            <person name="Ohta I."/>
            <person name="Ohta T."/>
            <person name="Okamoto M."/>
            <person name="Ono N."/>
            <person name="Saji S."/>
            <person name="Sakaguchi M."/>
            <person name="Sakai K."/>
            <person name="Shibata M."/>
            <person name="Shimokawa T."/>
            <person name="Song J."/>
            <person name="Takazaki Y."/>
            <person name="Terasawa K."/>
            <person name="Tsugane M."/>
            <person name="Tsuji K."/>
            <person name="Ueda S."/>
            <person name="Waki K."/>
            <person name="Yamagata H."/>
            <person name="Yamamoto M."/>
            <person name="Yamamoto S."/>
            <person name="Yamane H."/>
            <person name="Yoshiki S."/>
            <person name="Yoshihara R."/>
            <person name="Yukawa K."/>
            <person name="Zhong H."/>
            <person name="Yano M."/>
            <person name="Yuan Q."/>
            <person name="Ouyang S."/>
            <person name="Liu J."/>
            <person name="Jones K.M."/>
            <person name="Gansberger K."/>
            <person name="Moffat K."/>
            <person name="Hill J."/>
            <person name="Bera J."/>
            <person name="Fadrosh D."/>
            <person name="Jin S."/>
            <person name="Johri S."/>
            <person name="Kim M."/>
            <person name="Overton L."/>
            <person name="Reardon M."/>
            <person name="Tsitrin T."/>
            <person name="Vuong H."/>
            <person name="Weaver B."/>
            <person name="Ciecko A."/>
            <person name="Tallon L."/>
            <person name="Jackson J."/>
            <person name="Pai G."/>
            <person name="Aken S.V."/>
            <person name="Utterback T."/>
            <person name="Reidmuller S."/>
            <person name="Feldblyum T."/>
            <person name="Hsiao J."/>
            <person name="Zismann V."/>
            <person name="Iobst S."/>
            <person name="de Vazeille A.R."/>
            <person name="Buell C.R."/>
            <person name="Ying K."/>
            <person name="Li Y."/>
            <person name="Lu T."/>
            <person name="Huang Y."/>
            <person name="Zhao Q."/>
            <person name="Feng Q."/>
            <person name="Zhang L."/>
            <person name="Zhu J."/>
            <person name="Weng Q."/>
            <person name="Mu J."/>
            <person name="Lu Y."/>
            <person name="Fan D."/>
            <person name="Liu Y."/>
            <person name="Guan J."/>
            <person name="Zhang Y."/>
            <person name="Yu S."/>
            <person name="Liu X."/>
            <person name="Zhang Y."/>
            <person name="Hong G."/>
            <person name="Han B."/>
            <person name="Choisne N."/>
            <person name="Demange N."/>
            <person name="Orjeda G."/>
            <person name="Samain S."/>
            <person name="Cattolico L."/>
            <person name="Pelletier E."/>
            <person name="Couloux A."/>
            <person name="Segurens B."/>
            <person name="Wincker P."/>
            <person name="D'Hont A."/>
            <person name="Scarpelli C."/>
            <person name="Weissenbach J."/>
            <person name="Salanoubat M."/>
            <person name="Quetier F."/>
            <person name="Yu Y."/>
            <person name="Kim H.R."/>
            <person name="Rambo T."/>
            <person name="Currie J."/>
            <person name="Collura K."/>
            <person name="Luo M."/>
            <person name="Yang T."/>
            <person name="Ammiraju J.S.S."/>
            <person name="Engler F."/>
            <person name="Soderlund C."/>
            <person name="Wing R.A."/>
            <person name="Palmer L.E."/>
            <person name="de la Bastide M."/>
            <person name="Spiegel L."/>
            <person name="Nascimento L."/>
            <person name="Zutavern T."/>
            <person name="O'Shaughnessy A."/>
            <person name="Dike S."/>
            <person name="Dedhia N."/>
            <person name="Preston R."/>
            <person name="Balija V."/>
            <person name="McCombie W.R."/>
            <person name="Chow T."/>
            <person name="Chen H."/>
            <person name="Chung M."/>
            <person name="Chen C."/>
            <person name="Shaw J."/>
            <person name="Wu H."/>
            <person name="Hsiao K."/>
            <person name="Chao Y."/>
            <person name="Chu M."/>
            <person name="Cheng C."/>
            <person name="Hour A."/>
            <person name="Lee P."/>
            <person name="Lin S."/>
            <person name="Lin Y."/>
            <person name="Liou J."/>
            <person name="Liu S."/>
            <person name="Hsing Y."/>
            <person name="Raghuvanshi S."/>
            <person name="Mohanty A."/>
            <person name="Bharti A.K."/>
            <person name="Gaur A."/>
            <person name="Gupta V."/>
            <person name="Kumar D."/>
            <person name="Ravi V."/>
            <person name="Vij S."/>
            <person name="Kapur A."/>
            <person name="Khurana P."/>
            <person name="Khurana P."/>
            <person name="Khurana J.P."/>
            <person name="Tyagi A.K."/>
            <person name="Gaikwad K."/>
            <person name="Singh A."/>
            <person name="Dalal V."/>
            <person name="Srivastava S."/>
            <person name="Dixit A."/>
            <person name="Pal A.K."/>
            <person name="Ghazi I.A."/>
            <person name="Yadav M."/>
            <person name="Pandit A."/>
            <person name="Bhargava A."/>
            <person name="Sureshbabu K."/>
            <person name="Batra K."/>
            <person name="Sharma T.R."/>
            <person name="Mohapatra T."/>
            <person name="Singh N.K."/>
            <person name="Messing J."/>
            <person name="Nelson A.B."/>
            <person name="Fuks G."/>
            <person name="Kavchok S."/>
            <person name="Keizer G."/>
            <person name="Linton E."/>
            <person name="Llaca V."/>
            <person name="Song R."/>
            <person name="Tanyolac B."/>
            <person name="Young S."/>
            <person name="Ho-Il K."/>
            <person name="Hahn J.H."/>
            <person name="Sangsakoo G."/>
            <person name="Vanavichit A."/>
            <person name="de Mattos Luiz.A.T."/>
            <person name="Zimmer P.D."/>
            <person name="Malone G."/>
            <person name="Dellagostin O."/>
            <person name="de Oliveira A.C."/>
            <person name="Bevan M."/>
            <person name="Bancroft I."/>
            <person name="Minx P."/>
            <person name="Cordum H."/>
            <person name="Wilson R."/>
            <person name="Cheng Z."/>
            <person name="Jin W."/>
            <person name="Jiang J."/>
            <person name="Leong S.A."/>
            <person name="Iwama H."/>
            <person name="Gojobori T."/>
            <person name="Itoh T."/>
            <person name="Niimura Y."/>
            <person name="Fujii Y."/>
            <person name="Habara T."/>
            <person name="Sakai H."/>
            <person name="Sato Y."/>
            <person name="Wilson G."/>
            <person name="Kumar K."/>
            <person name="McCouch S."/>
            <person name="Juretic N."/>
            <person name="Hoen D."/>
            <person name="Wright S."/>
            <person name="Bruskiewich R."/>
            <person name="Bureau T."/>
            <person name="Miyao A."/>
            <person name="Hirochika H."/>
            <person name="Nishikawa T."/>
            <person name="Kadowaki K."/>
            <person name="Sugiura M."/>
            <person name="Burr B."/>
            <person name="Sasaki T."/>
        </authorList>
    </citation>
    <scope>NUCLEOTIDE SEQUENCE [LARGE SCALE GENOMIC DNA]</scope>
    <source>
        <strain evidence="6">cv. Nipponbare</strain>
    </source>
</reference>
<evidence type="ECO:0000313" key="6">
    <source>
        <dbReference type="Proteomes" id="UP000000763"/>
    </source>
</evidence>
<dbReference type="EMBL" id="AP005525">
    <property type="protein sequence ID" value="BAD25920.1"/>
    <property type="molecule type" value="Genomic_DNA"/>
</dbReference>
<dbReference type="SUPFAM" id="SSF47874">
    <property type="entry name" value="Annexin"/>
    <property type="match status" value="1"/>
</dbReference>
<evidence type="ECO:0000256" key="3">
    <source>
        <dbReference type="SAM" id="MobiDB-lite"/>
    </source>
</evidence>
<reference evidence="6" key="4">
    <citation type="journal article" date="2008" name="Nucleic Acids Res.">
        <title>The rice annotation project database (RAP-DB): 2008 update.</title>
        <authorList>
            <consortium name="The rice annotation project (RAP)"/>
        </authorList>
    </citation>
    <scope>GENOME REANNOTATION</scope>
    <source>
        <strain evidence="6">cv. Nipponbare</strain>
    </source>
</reference>
<dbReference type="Pfam" id="PF00191">
    <property type="entry name" value="Annexin"/>
    <property type="match status" value="2"/>
</dbReference>
<protein>
    <submittedName>
        <fullName evidence="5">Annexin</fullName>
    </submittedName>
</protein>
<name>Q6H5M2_ORYSJ</name>
<dbReference type="InterPro" id="IPR018502">
    <property type="entry name" value="Annexin_repeat"/>
</dbReference>
<sequence>MASIRDFAKRYEADCRHLNQFFSGNVSPNNARPVLEIFTARSSQEMKQICRAYSSMYRQDLIQLLSQQKTTFAVIPASDPLVSKHISILSGSIAIRVACLRASEPCVRDADIARDALFGRRIDGDVLVEVVCTRPSGEVALIRQAYQARYSASLERDVSSRTSGSLNEVLLAFLGSSGSGYHGGRVDATMAMCDAKTLYEAVEISAARVDQRSVLQLLRHRSGDQLRAVLASYRRLYGQELARALKRKDGDTSGGGGGRRGESSSFPGILRAALRCAQLPERHFARAVRAALERGEGGAGADRRDARGRRRAPRQPGVRGQDRVDAGERRPERVRQRRHREVGRRLDRRLARGVAQVGLRTRD</sequence>
<dbReference type="AlphaFoldDB" id="Q6H5M2"/>
<dbReference type="SMART" id="SM00335">
    <property type="entry name" value="ANX"/>
    <property type="match status" value="1"/>
</dbReference>
<feature type="compositionally biased region" description="Basic and acidic residues" evidence="3">
    <location>
        <begin position="320"/>
        <end position="334"/>
    </location>
</feature>
<evidence type="ECO:0000313" key="4">
    <source>
        <dbReference type="EMBL" id="BAD25920.1"/>
    </source>
</evidence>
<dbReference type="EMBL" id="AP005580">
    <property type="protein sequence ID" value="BAD25977.1"/>
    <property type="molecule type" value="Genomic_DNA"/>
</dbReference>